<name>A0A183FKD4_HELPZ</name>
<dbReference type="WBParaSite" id="HPBE_0000759201-mRNA-1">
    <property type="protein sequence ID" value="HPBE_0000759201-mRNA-1"/>
    <property type="gene ID" value="HPBE_0000759201"/>
</dbReference>
<accession>A0A183FKD4</accession>
<dbReference type="InterPro" id="IPR025069">
    <property type="entry name" value="Cpsf2_C"/>
</dbReference>
<protein>
    <recommendedName>
        <fullName evidence="2">Cleavage and polyadenylation specificity factor subunit 2</fullName>
    </recommendedName>
    <alternativeName>
        <fullName evidence="2">Cleavage and polyadenylation specificity factor 100 kDa subunit</fullName>
    </alternativeName>
</protein>
<dbReference type="PANTHER" id="PTHR45922:SF1">
    <property type="entry name" value="CLEAVAGE AND POLYADENYLATION SPECIFICITY FACTOR SUBUNIT 2"/>
    <property type="match status" value="1"/>
</dbReference>
<evidence type="ECO:0000256" key="2">
    <source>
        <dbReference type="RuleBase" id="RU365006"/>
    </source>
</evidence>
<dbReference type="Proteomes" id="UP000050761">
    <property type="component" value="Unassembled WGS sequence"/>
</dbReference>
<evidence type="ECO:0000259" key="3">
    <source>
        <dbReference type="Pfam" id="PF13299"/>
    </source>
</evidence>
<comment type="similarity">
    <text evidence="1 2">Belongs to the metallo-beta-lactamase superfamily. RNA-metabolizing metallo-beta-lactamase-like family. CPSF2/YSH1 subfamily.</text>
</comment>
<reference evidence="5" key="1">
    <citation type="submission" date="2019-09" db="UniProtKB">
        <authorList>
            <consortium name="WormBaseParasite"/>
        </authorList>
    </citation>
    <scope>IDENTIFICATION</scope>
</reference>
<feature type="domain" description="Cleavage and polyadenylation specificity factor 2 C-terminal" evidence="3">
    <location>
        <begin position="2"/>
        <end position="127"/>
    </location>
</feature>
<evidence type="ECO:0000256" key="1">
    <source>
        <dbReference type="ARBA" id="ARBA00010624"/>
    </source>
</evidence>
<keyword evidence="2" id="KW-0507">mRNA processing</keyword>
<evidence type="ECO:0000313" key="4">
    <source>
        <dbReference type="Proteomes" id="UP000050761"/>
    </source>
</evidence>
<evidence type="ECO:0000313" key="5">
    <source>
        <dbReference type="WBParaSite" id="HPBE_0000759201-mRNA-1"/>
    </source>
</evidence>
<keyword evidence="2" id="KW-0539">Nucleus</keyword>
<dbReference type="AlphaFoldDB" id="A0A183FKD4"/>
<keyword evidence="4" id="KW-1185">Reference proteome</keyword>
<organism evidence="4 5">
    <name type="scientific">Heligmosomoides polygyrus</name>
    <name type="common">Parasitic roundworm</name>
    <dbReference type="NCBI Taxonomy" id="6339"/>
    <lineage>
        <taxon>Eukaryota</taxon>
        <taxon>Metazoa</taxon>
        <taxon>Ecdysozoa</taxon>
        <taxon>Nematoda</taxon>
        <taxon>Chromadorea</taxon>
        <taxon>Rhabditida</taxon>
        <taxon>Rhabditina</taxon>
        <taxon>Rhabditomorpha</taxon>
        <taxon>Strongyloidea</taxon>
        <taxon>Heligmosomidae</taxon>
        <taxon>Heligmosomoides</taxon>
    </lineage>
</organism>
<keyword evidence="2" id="KW-0694">RNA-binding</keyword>
<dbReference type="GO" id="GO:0003723">
    <property type="term" value="F:RNA binding"/>
    <property type="evidence" value="ECO:0007669"/>
    <property type="project" value="UniProtKB-KW"/>
</dbReference>
<dbReference type="GO" id="GO:0006398">
    <property type="term" value="P:mRNA 3'-end processing by stem-loop binding and cleavage"/>
    <property type="evidence" value="ECO:0007669"/>
    <property type="project" value="InterPro"/>
</dbReference>
<sequence>LLSDELFESLEFIKVKDADLAWIDAQIVARPSEVGVERENGLDANNEQTEVQLRDQHIDRCMLSGLSGDAPFRDVVYVNDPKLSEMKQLLINMGVISIRRNEAGRFHIEGCAGSLYLKLRDIILEQFMVL</sequence>
<dbReference type="PANTHER" id="PTHR45922">
    <property type="entry name" value="CLEAVAGE AND POLYADENYLATION SPECIFICITY FACTOR SUBUNIT 2"/>
    <property type="match status" value="1"/>
</dbReference>
<dbReference type="GO" id="GO:0005847">
    <property type="term" value="C:mRNA cleavage and polyadenylation specificity factor complex"/>
    <property type="evidence" value="ECO:0007669"/>
    <property type="project" value="InterPro"/>
</dbReference>
<comment type="subcellular location">
    <subcellularLocation>
        <location evidence="2">Nucleus</location>
    </subcellularLocation>
</comment>
<dbReference type="Pfam" id="PF13299">
    <property type="entry name" value="CPSF100_C"/>
    <property type="match status" value="1"/>
</dbReference>
<proteinExistence type="inferred from homology"/>
<dbReference type="InterPro" id="IPR027075">
    <property type="entry name" value="CPSF2"/>
</dbReference>